<keyword evidence="3" id="KW-1185">Reference proteome</keyword>
<dbReference type="EMBL" id="JARMAB010000013">
    <property type="protein sequence ID" value="MED1203501.1"/>
    <property type="molecule type" value="Genomic_DNA"/>
</dbReference>
<evidence type="ECO:0000256" key="1">
    <source>
        <dbReference type="SAM" id="MobiDB-lite"/>
    </source>
</evidence>
<name>A0ABU6MFQ5_9BACI</name>
<organism evidence="2 3">
    <name type="scientific">Heyndrickxia acidicola</name>
    <dbReference type="NCBI Taxonomy" id="209389"/>
    <lineage>
        <taxon>Bacteria</taxon>
        <taxon>Bacillati</taxon>
        <taxon>Bacillota</taxon>
        <taxon>Bacilli</taxon>
        <taxon>Bacillales</taxon>
        <taxon>Bacillaceae</taxon>
        <taxon>Heyndrickxia</taxon>
    </lineage>
</organism>
<proteinExistence type="predicted"/>
<sequence length="54" mass="6266">MVTKTLYSPIEGAEKQRENQVESKRVKGKQPYGCLLYWLFPFGEDTASEAKEKR</sequence>
<evidence type="ECO:0000313" key="3">
    <source>
        <dbReference type="Proteomes" id="UP001341444"/>
    </source>
</evidence>
<comment type="caution">
    <text evidence="2">The sequence shown here is derived from an EMBL/GenBank/DDBJ whole genome shotgun (WGS) entry which is preliminary data.</text>
</comment>
<feature type="region of interest" description="Disordered" evidence="1">
    <location>
        <begin position="1"/>
        <end position="24"/>
    </location>
</feature>
<reference evidence="2 3" key="1">
    <citation type="submission" date="2023-03" db="EMBL/GenBank/DDBJ databases">
        <title>Bacillus Genome Sequencing.</title>
        <authorList>
            <person name="Dunlap C."/>
        </authorList>
    </citation>
    <scope>NUCLEOTIDE SEQUENCE [LARGE SCALE GENOMIC DNA]</scope>
    <source>
        <strain evidence="2 3">B-23453</strain>
    </source>
</reference>
<dbReference type="RefSeq" id="WP_157090816.1">
    <property type="nucleotide sequence ID" value="NZ_JARMAB010000013.1"/>
</dbReference>
<protein>
    <submittedName>
        <fullName evidence="2">Uncharacterized protein</fullName>
    </submittedName>
</protein>
<accession>A0ABU6MFQ5</accession>
<dbReference type="Proteomes" id="UP001341444">
    <property type="component" value="Unassembled WGS sequence"/>
</dbReference>
<gene>
    <name evidence="2" type="ORF">P4T90_10475</name>
</gene>
<evidence type="ECO:0000313" key="2">
    <source>
        <dbReference type="EMBL" id="MED1203501.1"/>
    </source>
</evidence>
<feature type="compositionally biased region" description="Basic and acidic residues" evidence="1">
    <location>
        <begin position="12"/>
        <end position="24"/>
    </location>
</feature>